<sequence>MNGNELRAARATLGELWKLGRPLYLAELGRALRLKGRDPGASVLEWERGNGPSGPVSVAIEMMLAGAMPPDGIEAITAQLGRPSLLDHDRNLISTLEGASLVYGAYPDGKPCEDCVSLAHLYGRVGIDVDDSASPHRSYAAIVGGEAVGTWPVSDFGDPNTDEEGCQARALDHARKALGEALQRAAAEIVKTTRERVAAASKGG</sequence>
<evidence type="ECO:0008006" key="3">
    <source>
        <dbReference type="Google" id="ProtNLM"/>
    </source>
</evidence>
<protein>
    <recommendedName>
        <fullName evidence="3">XRE family transcriptional regulator</fullName>
    </recommendedName>
</protein>
<evidence type="ECO:0000313" key="2">
    <source>
        <dbReference type="Proteomes" id="UP001595583"/>
    </source>
</evidence>
<keyword evidence="2" id="KW-1185">Reference proteome</keyword>
<dbReference type="Proteomes" id="UP001595583">
    <property type="component" value="Unassembled WGS sequence"/>
</dbReference>
<evidence type="ECO:0000313" key="1">
    <source>
        <dbReference type="EMBL" id="MFC3207503.1"/>
    </source>
</evidence>
<organism evidence="1 2">
    <name type="scientific">Aquamicrobium soli</name>
    <dbReference type="NCBI Taxonomy" id="1811518"/>
    <lineage>
        <taxon>Bacteria</taxon>
        <taxon>Pseudomonadati</taxon>
        <taxon>Pseudomonadota</taxon>
        <taxon>Alphaproteobacteria</taxon>
        <taxon>Hyphomicrobiales</taxon>
        <taxon>Phyllobacteriaceae</taxon>
        <taxon>Aquamicrobium</taxon>
    </lineage>
</organism>
<dbReference type="RefSeq" id="WP_378221788.1">
    <property type="nucleotide sequence ID" value="NZ_JBHRTK010000013.1"/>
</dbReference>
<reference evidence="2" key="1">
    <citation type="journal article" date="2019" name="Int. J. Syst. Evol. Microbiol.">
        <title>The Global Catalogue of Microorganisms (GCM) 10K type strain sequencing project: providing services to taxonomists for standard genome sequencing and annotation.</title>
        <authorList>
            <consortium name="The Broad Institute Genomics Platform"/>
            <consortium name="The Broad Institute Genome Sequencing Center for Infectious Disease"/>
            <person name="Wu L."/>
            <person name="Ma J."/>
        </authorList>
    </citation>
    <scope>NUCLEOTIDE SEQUENCE [LARGE SCALE GENOMIC DNA]</scope>
    <source>
        <strain evidence="2">KCTC 52165</strain>
    </source>
</reference>
<gene>
    <name evidence="1" type="ORF">ACFOHJ_14865</name>
</gene>
<name>A0ABV7KG54_9HYPH</name>
<dbReference type="EMBL" id="JBHRTK010000013">
    <property type="protein sequence ID" value="MFC3207503.1"/>
    <property type="molecule type" value="Genomic_DNA"/>
</dbReference>
<accession>A0ABV7KG54</accession>
<proteinExistence type="predicted"/>
<comment type="caution">
    <text evidence="1">The sequence shown here is derived from an EMBL/GenBank/DDBJ whole genome shotgun (WGS) entry which is preliminary data.</text>
</comment>